<comment type="caution">
    <text evidence="3">The sequence shown here is derived from an EMBL/GenBank/DDBJ whole genome shotgun (WGS) entry which is preliminary data.</text>
</comment>
<keyword evidence="1" id="KW-0472">Membrane</keyword>
<evidence type="ECO:0000313" key="4">
    <source>
        <dbReference type="Proteomes" id="UP000824169"/>
    </source>
</evidence>
<name>A0A9D1TB84_9FIRM</name>
<gene>
    <name evidence="3" type="ORF">IAB71_10560</name>
</gene>
<proteinExistence type="predicted"/>
<dbReference type="InterPro" id="IPR026870">
    <property type="entry name" value="Zinc_ribbon_dom"/>
</dbReference>
<keyword evidence="1" id="KW-0812">Transmembrane</keyword>
<sequence length="425" mass="47847">MYCSKCGRQNPDGQRFCQYCGAPLAAPAGREFPDRRTPGKKVKKQSFRMKPVYWILIAEIALAAVGIFFGIRLLGERFSARRVVEVYAQALEERDWGTAYDCLNMEGETGLSREEYIAAQEAAAPVQIEQSTVSEVSDAASDYWREVSRQMGITWEESAQDDSVEMEIRSLVNGDMQSRTVTVIPVGKKWFFFDEWKIVPYNMYGEEVEIRIPKNASLIMNGTELDTSALEHAGENSEDSGYDSYILPHVFYGGYQIQILQEGMETWSRLVEYSGGSSDFDFSDVYLMPTQETVDTLLGQYGEISQAYFTAAMSGESFQTLEAYFTREALEEGSIENEFDEVRENTYSSSEGNGCLAVEISAMEGRAVSPEEYYDARPGDVVLDITGTVTTTNVYGSSGPRETSEETRWQACFRREDNAWKLLAM</sequence>
<keyword evidence="1" id="KW-1133">Transmembrane helix</keyword>
<organism evidence="3 4">
    <name type="scientific">Candidatus Scatomonas pullistercoris</name>
    <dbReference type="NCBI Taxonomy" id="2840920"/>
    <lineage>
        <taxon>Bacteria</taxon>
        <taxon>Bacillati</taxon>
        <taxon>Bacillota</taxon>
        <taxon>Clostridia</taxon>
        <taxon>Lachnospirales</taxon>
        <taxon>Lachnospiraceae</taxon>
        <taxon>Lachnospiraceae incertae sedis</taxon>
        <taxon>Candidatus Scatomonas</taxon>
    </lineage>
</organism>
<dbReference type="Proteomes" id="UP000824169">
    <property type="component" value="Unassembled WGS sequence"/>
</dbReference>
<accession>A0A9D1TB84</accession>
<feature type="transmembrane region" description="Helical" evidence="1">
    <location>
        <begin position="52"/>
        <end position="74"/>
    </location>
</feature>
<dbReference type="AlphaFoldDB" id="A0A9D1TB84"/>
<evidence type="ECO:0000259" key="2">
    <source>
        <dbReference type="Pfam" id="PF13240"/>
    </source>
</evidence>
<dbReference type="Pfam" id="PF13240">
    <property type="entry name" value="Zn_Ribbon_1"/>
    <property type="match status" value="1"/>
</dbReference>
<evidence type="ECO:0000313" key="3">
    <source>
        <dbReference type="EMBL" id="HIV26200.1"/>
    </source>
</evidence>
<reference evidence="3" key="2">
    <citation type="journal article" date="2021" name="PeerJ">
        <title>Extensive microbial diversity within the chicken gut microbiome revealed by metagenomics and culture.</title>
        <authorList>
            <person name="Gilroy R."/>
            <person name="Ravi A."/>
            <person name="Getino M."/>
            <person name="Pursley I."/>
            <person name="Horton D.L."/>
            <person name="Alikhan N.F."/>
            <person name="Baker D."/>
            <person name="Gharbi K."/>
            <person name="Hall N."/>
            <person name="Watson M."/>
            <person name="Adriaenssens E.M."/>
            <person name="Foster-Nyarko E."/>
            <person name="Jarju S."/>
            <person name="Secka A."/>
            <person name="Antonio M."/>
            <person name="Oren A."/>
            <person name="Chaudhuri R.R."/>
            <person name="La Ragione R."/>
            <person name="Hildebrand F."/>
            <person name="Pallen M.J."/>
        </authorList>
    </citation>
    <scope>NUCLEOTIDE SEQUENCE</scope>
    <source>
        <strain evidence="3">CHK188-20938</strain>
    </source>
</reference>
<feature type="domain" description="Zinc-ribbon" evidence="2">
    <location>
        <begin position="2"/>
        <end position="24"/>
    </location>
</feature>
<dbReference type="EMBL" id="DVOO01000030">
    <property type="protein sequence ID" value="HIV26200.1"/>
    <property type="molecule type" value="Genomic_DNA"/>
</dbReference>
<protein>
    <submittedName>
        <fullName evidence="3">Zinc-ribbon domain-containing protein</fullName>
    </submittedName>
</protein>
<reference evidence="3" key="1">
    <citation type="submission" date="2020-10" db="EMBL/GenBank/DDBJ databases">
        <authorList>
            <person name="Gilroy R."/>
        </authorList>
    </citation>
    <scope>NUCLEOTIDE SEQUENCE</scope>
    <source>
        <strain evidence="3">CHK188-20938</strain>
    </source>
</reference>
<evidence type="ECO:0000256" key="1">
    <source>
        <dbReference type="SAM" id="Phobius"/>
    </source>
</evidence>